<feature type="domain" description="Platelet-derived growth factor (PDGF) family profile" evidence="3">
    <location>
        <begin position="32"/>
        <end position="112"/>
    </location>
</feature>
<dbReference type="GO" id="GO:0016020">
    <property type="term" value="C:membrane"/>
    <property type="evidence" value="ECO:0007669"/>
    <property type="project" value="InterPro"/>
</dbReference>
<proteinExistence type="inferred from homology"/>
<dbReference type="Pfam" id="PF00341">
    <property type="entry name" value="PDGF"/>
    <property type="match status" value="1"/>
</dbReference>
<comment type="caution">
    <text evidence="4">The sequence shown here is derived from an EMBL/GenBank/DDBJ whole genome shotgun (WGS) entry which is preliminary data.</text>
</comment>
<dbReference type="OrthoDB" id="6370328at2759"/>
<accession>A0A8S3ZP35</accession>
<dbReference type="InterPro" id="IPR029034">
    <property type="entry name" value="Cystine-knot_cytokine"/>
</dbReference>
<organism evidence="4 5">
    <name type="scientific">Candidula unifasciata</name>
    <dbReference type="NCBI Taxonomy" id="100452"/>
    <lineage>
        <taxon>Eukaryota</taxon>
        <taxon>Metazoa</taxon>
        <taxon>Spiralia</taxon>
        <taxon>Lophotrochozoa</taxon>
        <taxon>Mollusca</taxon>
        <taxon>Gastropoda</taxon>
        <taxon>Heterobranchia</taxon>
        <taxon>Euthyneura</taxon>
        <taxon>Panpulmonata</taxon>
        <taxon>Eupulmonata</taxon>
        <taxon>Stylommatophora</taxon>
        <taxon>Helicina</taxon>
        <taxon>Helicoidea</taxon>
        <taxon>Geomitridae</taxon>
        <taxon>Candidula</taxon>
    </lineage>
</organism>
<dbReference type="SUPFAM" id="SSF57501">
    <property type="entry name" value="Cystine-knot cytokines"/>
    <property type="match status" value="1"/>
</dbReference>
<dbReference type="AlphaFoldDB" id="A0A8S3ZP35"/>
<evidence type="ECO:0000313" key="4">
    <source>
        <dbReference type="EMBL" id="CAG5131297.1"/>
    </source>
</evidence>
<dbReference type="GO" id="GO:0008083">
    <property type="term" value="F:growth factor activity"/>
    <property type="evidence" value="ECO:0007669"/>
    <property type="project" value="UniProtKB-KW"/>
</dbReference>
<dbReference type="SMART" id="SM00141">
    <property type="entry name" value="PDGF"/>
    <property type="match status" value="1"/>
</dbReference>
<protein>
    <recommendedName>
        <fullName evidence="3">Platelet-derived growth factor (PDGF) family profile domain-containing protein</fullName>
    </recommendedName>
</protein>
<evidence type="ECO:0000256" key="1">
    <source>
        <dbReference type="RuleBase" id="RU003818"/>
    </source>
</evidence>
<dbReference type="InterPro" id="IPR000072">
    <property type="entry name" value="PDGF/VEGF_dom"/>
</dbReference>
<dbReference type="EMBL" id="CAJHNH020004567">
    <property type="protein sequence ID" value="CAG5131297.1"/>
    <property type="molecule type" value="Genomic_DNA"/>
</dbReference>
<keyword evidence="1" id="KW-0339">Growth factor</keyword>
<keyword evidence="5" id="KW-1185">Reference proteome</keyword>
<dbReference type="PANTHER" id="PTHR21719:SF1">
    <property type="entry name" value="FI06402P-RELATED"/>
    <property type="match status" value="1"/>
</dbReference>
<dbReference type="PANTHER" id="PTHR21719">
    <property type="entry name" value="FI06402P-RELATED"/>
    <property type="match status" value="1"/>
</dbReference>
<evidence type="ECO:0000256" key="2">
    <source>
        <dbReference type="SAM" id="MobiDB-lite"/>
    </source>
</evidence>
<reference evidence="4" key="1">
    <citation type="submission" date="2021-04" db="EMBL/GenBank/DDBJ databases">
        <authorList>
            <consortium name="Molecular Ecology Group"/>
        </authorList>
    </citation>
    <scope>NUCLEOTIDE SEQUENCE</scope>
</reference>
<feature type="region of interest" description="Disordered" evidence="2">
    <location>
        <begin position="492"/>
        <end position="515"/>
    </location>
</feature>
<dbReference type="Proteomes" id="UP000678393">
    <property type="component" value="Unassembled WGS sequence"/>
</dbReference>
<sequence>FEAALHHIDDTNYCSAFKCRHPTPYVHRVTDPHDATRVFLPECVVLHRCMNYTGCCGEGSECVPKSMNVVNKAFLMIDRLTDLDDHVMFNPTMATTLEFVNHTECECREKQQLPKCTKMCPQSFRLTQAGELCKCDCFPLANQEGWPCQNVKDGLVSLSGDALACIGNGNCYMPECTIGEFDSKTGFCPLTDDYAIPASFFQHPDDRRLYRYHLSSLDFSKPLTKFTHSSKDDETGSYPTESVHGYPETASGVLKTSISTTEEININSSSKESKFTSETKLIHSAVDTQLVSTDSVSFSENNGTHSVESEDCNSSSSLTFVDKSIHKTNDAQGSDKSVFDKDNNVNLTIRDISSENITSRLNRTGSSSPVLAKENGHSANIEETSTSAYIIFDGQILNKAVNSKVITSTTQPVPDIIRNTVPTLSMLGYGDAFIPSSVPKHNFQSSNDVKPITDNSEGLDSNLLKNILKSHLSYRLHENYPVAISSTSNAVSDNMEISKSTTKSTSTSTQPSSSITLSKVMSSVYPHLPSVSANPLLTTLKTSQKEDLSN</sequence>
<evidence type="ECO:0000259" key="3">
    <source>
        <dbReference type="PROSITE" id="PS50278"/>
    </source>
</evidence>
<name>A0A8S3ZP35_9EUPU</name>
<dbReference type="PROSITE" id="PS50278">
    <property type="entry name" value="PDGF_2"/>
    <property type="match status" value="1"/>
</dbReference>
<comment type="similarity">
    <text evidence="1">Belongs to the PDGF/VEGF growth factor family.</text>
</comment>
<dbReference type="Gene3D" id="2.10.90.10">
    <property type="entry name" value="Cystine-knot cytokines"/>
    <property type="match status" value="1"/>
</dbReference>
<gene>
    <name evidence="4" type="ORF">CUNI_LOCUS16855</name>
</gene>
<feature type="compositionally biased region" description="Low complexity" evidence="2">
    <location>
        <begin position="498"/>
        <end position="515"/>
    </location>
</feature>
<evidence type="ECO:0000313" key="5">
    <source>
        <dbReference type="Proteomes" id="UP000678393"/>
    </source>
</evidence>
<feature type="non-terminal residue" evidence="4">
    <location>
        <position position="1"/>
    </location>
</feature>